<dbReference type="PROSITE" id="PS50097">
    <property type="entry name" value="BTB"/>
    <property type="match status" value="1"/>
</dbReference>
<dbReference type="InterPro" id="IPR042846">
    <property type="entry name" value="BTBD19"/>
</dbReference>
<evidence type="ECO:0000313" key="3">
    <source>
        <dbReference type="EMBL" id="KAJ3435979.1"/>
    </source>
</evidence>
<feature type="region of interest" description="Disordered" evidence="1">
    <location>
        <begin position="145"/>
        <end position="265"/>
    </location>
</feature>
<feature type="domain" description="BTB" evidence="2">
    <location>
        <begin position="20"/>
        <end position="92"/>
    </location>
</feature>
<dbReference type="EMBL" id="JANTQA010000036">
    <property type="protein sequence ID" value="KAJ3435979.1"/>
    <property type="molecule type" value="Genomic_DNA"/>
</dbReference>
<feature type="compositionally biased region" description="Basic and acidic residues" evidence="1">
    <location>
        <begin position="555"/>
        <end position="566"/>
    </location>
</feature>
<dbReference type="Pfam" id="PF00651">
    <property type="entry name" value="BTB"/>
    <property type="match status" value="1"/>
</dbReference>
<feature type="compositionally biased region" description="Polar residues" evidence="1">
    <location>
        <begin position="174"/>
        <end position="183"/>
    </location>
</feature>
<dbReference type="SMART" id="SM00225">
    <property type="entry name" value="BTB"/>
    <property type="match status" value="1"/>
</dbReference>
<feature type="compositionally biased region" description="Basic and acidic residues" evidence="1">
    <location>
        <begin position="147"/>
        <end position="156"/>
    </location>
</feature>
<dbReference type="AlphaFoldDB" id="A0AAV7Z4M0"/>
<dbReference type="SUPFAM" id="SSF54695">
    <property type="entry name" value="POZ domain"/>
    <property type="match status" value="1"/>
</dbReference>
<evidence type="ECO:0000313" key="4">
    <source>
        <dbReference type="Proteomes" id="UP001146793"/>
    </source>
</evidence>
<dbReference type="Gene3D" id="3.40.50.880">
    <property type="match status" value="1"/>
</dbReference>
<comment type="caution">
    <text evidence="3">The sequence shown here is derived from an EMBL/GenBank/DDBJ whole genome shotgun (WGS) entry which is preliminary data.</text>
</comment>
<accession>A0AAV7Z4M0</accession>
<sequence>MSLRHFQSVISTFKFDSELSDVIFLIGANKKKYPSHRLVFAVTSPFWETLFYPKNWRSLREEQSVVTLKDVSPSTWNVINEFVYQNTTRALNKSNLVDVIDLSKTFQMKKLLQICISFQIKHYSLDELLMKLKQIDIENEISQEFEEQNHNKDEKKRQKQKKNEKKKGGNFQKTNSTNNTRIENGNEKEKEKEMDQEKEIEMQMDTGIDQVNSNNENQIEIENGNEKEKEKKKEKEKENEKEKKKQKENEKENQSKNRNGNSGNLDQAIKSLRRKEILKCVQNNLYQILQIEQILIPLRKETLLELFSNNSLDSVPPILFFRRLIERGKHLAIQFDLMDRKQVIMDFLKEFLHLVDLSKCTLNQLLEIKSSALIDQNIINQRLNDLIEKKQKSYKNQILTQETLFFPHTFEKNYFKIESDRKEIFQCESLFEQFKEEEKHPVKLKRTRKNKIKKKKLVFKKRGKSKKATYKKAKQEKKAITTDKRSVLSHKYQFRNKKKRNYNLDNLSYFYNHNEITNLYHKKKKRKSWKTRKNSEKQNNYKKKRKRQKKGKKWKEKEKEKEKDNKMSLDKINIGSVINLKTSKEIKKSFRDFEAKEPQYMKVLFVTSENNKSRVKNICESIKANGIEKVVTSLNTTPTIQELKKYDAIVVCIQAYSTFDDLELLSDRLSKYVEGGGGVVLSTVKSILSNVKQNVNTFLEGKFAKQLMPLKKSKHIIKFPAKLGKVFYPDHPIMQGVNSFNGGLFATRAKTKLVKIKHHLNRAQFLYTVANWDDGSPLISVRNVSGYGKVVILNFSLASGLAYSKPTQKFYWDHETDGDKIIANSVRWVAGL</sequence>
<organism evidence="3 4">
    <name type="scientific">Anaeramoeba flamelloides</name>
    <dbReference type="NCBI Taxonomy" id="1746091"/>
    <lineage>
        <taxon>Eukaryota</taxon>
        <taxon>Metamonada</taxon>
        <taxon>Anaeramoebidae</taxon>
        <taxon>Anaeramoeba</taxon>
    </lineage>
</organism>
<name>A0AAV7Z4M0_9EUKA</name>
<feature type="compositionally biased region" description="Basic residues" evidence="1">
    <location>
        <begin position="540"/>
        <end position="554"/>
    </location>
</feature>
<feature type="compositionally biased region" description="Low complexity" evidence="1">
    <location>
        <begin position="212"/>
        <end position="222"/>
    </location>
</feature>
<proteinExistence type="predicted"/>
<protein>
    <submittedName>
        <fullName evidence="3">Btb/poz domain-containing protein</fullName>
    </submittedName>
</protein>
<feature type="compositionally biased region" description="Basic and acidic residues" evidence="1">
    <location>
        <begin position="184"/>
        <end position="201"/>
    </location>
</feature>
<dbReference type="PANTHER" id="PTHR46965">
    <property type="entry name" value="BTB/POZ DOMAIN-CONTAINING PROTEIN 19"/>
    <property type="match status" value="1"/>
</dbReference>
<dbReference type="InterPro" id="IPR000210">
    <property type="entry name" value="BTB/POZ_dom"/>
</dbReference>
<dbReference type="Proteomes" id="UP001146793">
    <property type="component" value="Unassembled WGS sequence"/>
</dbReference>
<evidence type="ECO:0000259" key="2">
    <source>
        <dbReference type="PROSITE" id="PS50097"/>
    </source>
</evidence>
<gene>
    <name evidence="3" type="ORF">M0812_18022</name>
</gene>
<feature type="compositionally biased region" description="Basic residues" evidence="1">
    <location>
        <begin position="522"/>
        <end position="532"/>
    </location>
</feature>
<feature type="region of interest" description="Disordered" evidence="1">
    <location>
        <begin position="522"/>
        <end position="566"/>
    </location>
</feature>
<feature type="compositionally biased region" description="Basic and acidic residues" evidence="1">
    <location>
        <begin position="224"/>
        <end position="255"/>
    </location>
</feature>
<evidence type="ECO:0000256" key="1">
    <source>
        <dbReference type="SAM" id="MobiDB-lite"/>
    </source>
</evidence>
<reference evidence="3" key="1">
    <citation type="submission" date="2022-08" db="EMBL/GenBank/DDBJ databases">
        <title>Novel sulphate-reducing endosymbionts in the free-living metamonad Anaeramoeba.</title>
        <authorList>
            <person name="Jerlstrom-Hultqvist J."/>
            <person name="Cepicka I."/>
            <person name="Gallot-Lavallee L."/>
            <person name="Salas-Leiva D."/>
            <person name="Curtis B.A."/>
            <person name="Zahonova K."/>
            <person name="Pipaliya S."/>
            <person name="Dacks J."/>
            <person name="Roger A.J."/>
        </authorList>
    </citation>
    <scope>NUCLEOTIDE SEQUENCE</scope>
    <source>
        <strain evidence="3">Busselton2</strain>
    </source>
</reference>
<dbReference type="InterPro" id="IPR029062">
    <property type="entry name" value="Class_I_gatase-like"/>
</dbReference>
<dbReference type="Gene3D" id="3.30.710.10">
    <property type="entry name" value="Potassium Channel Kv1.1, Chain A"/>
    <property type="match status" value="1"/>
</dbReference>
<dbReference type="PANTHER" id="PTHR46965:SF1">
    <property type="entry name" value="BTB_POZ DOMAIN-CONTAINING PROTEIN 19"/>
    <property type="match status" value="1"/>
</dbReference>
<dbReference type="SUPFAM" id="SSF52317">
    <property type="entry name" value="Class I glutamine amidotransferase-like"/>
    <property type="match status" value="1"/>
</dbReference>
<dbReference type="InterPro" id="IPR011333">
    <property type="entry name" value="SKP1/BTB/POZ_sf"/>
</dbReference>